<dbReference type="PANTHER" id="PTHR30625">
    <property type="entry name" value="PROTEIN TOLQ"/>
    <property type="match status" value="1"/>
</dbReference>
<feature type="signal peptide" evidence="9">
    <location>
        <begin position="1"/>
        <end position="26"/>
    </location>
</feature>
<evidence type="ECO:0000256" key="2">
    <source>
        <dbReference type="ARBA" id="ARBA00022475"/>
    </source>
</evidence>
<keyword evidence="4 8" id="KW-1133">Transmembrane helix</keyword>
<keyword evidence="2" id="KW-1003">Cell membrane</keyword>
<feature type="transmembrane region" description="Helical" evidence="8">
    <location>
        <begin position="279"/>
        <end position="304"/>
    </location>
</feature>
<evidence type="ECO:0000256" key="5">
    <source>
        <dbReference type="ARBA" id="ARBA00023136"/>
    </source>
</evidence>
<dbReference type="PANTHER" id="PTHR30625:SF11">
    <property type="entry name" value="MOTA_TOLQ_EXBB PROTON CHANNEL DOMAIN-CONTAINING PROTEIN"/>
    <property type="match status" value="1"/>
</dbReference>
<dbReference type="Proteomes" id="UP000621390">
    <property type="component" value="Unassembled WGS sequence"/>
</dbReference>
<evidence type="ECO:0000259" key="10">
    <source>
        <dbReference type="Pfam" id="PF01618"/>
    </source>
</evidence>
<keyword evidence="14" id="KW-1185">Reference proteome</keyword>
<comment type="caution">
    <text evidence="12">The sequence shown here is derived from an EMBL/GenBank/DDBJ whole genome shotgun (WGS) entry which is preliminary data.</text>
</comment>
<dbReference type="InterPro" id="IPR002898">
    <property type="entry name" value="MotA_ExbB_proton_chnl"/>
</dbReference>
<proteinExistence type="inferred from homology"/>
<dbReference type="PIRSF" id="PIRSF037714">
    <property type="entry name" value="TolR"/>
    <property type="match status" value="1"/>
</dbReference>
<organism evidence="12 13">
    <name type="scientific">Idiomarina abyssalis</name>
    <dbReference type="NCBI Taxonomy" id="86102"/>
    <lineage>
        <taxon>Bacteria</taxon>
        <taxon>Pseudomonadati</taxon>
        <taxon>Pseudomonadota</taxon>
        <taxon>Gammaproteobacteria</taxon>
        <taxon>Alteromonadales</taxon>
        <taxon>Idiomarinaceae</taxon>
        <taxon>Idiomarina</taxon>
    </lineage>
</organism>
<dbReference type="RefSeq" id="WP_199493859.1">
    <property type="nucleotide sequence ID" value="NZ_CAXAWT010000007.1"/>
</dbReference>
<keyword evidence="9" id="KW-0732">Signal</keyword>
<sequence>MNKLVKSLMIAAAVTLSAGTTLAAQAQDETEAKNLNELLQLVEKNRVSSRELNAEREREFTAARADKQALLNQAKQELEEEKARGKRLQEEFSENEVQLANKEQELENAKGTLGEMFGVVRGAATETIGRVATSIVSAQYPGREDVLESLSEAKELPTLEELEELWKALLTEMVESGKVVKFNTDVTLLDGGTENREVVRVGTFNLISGDQYLVYNDTTEQVQPLGRQPEGAATSQAEEFTSTEEGYEGVYLDPSKGQILSLLTGKKTLEEHYHSGDTVGYVITAVLILGLLISVFKLVTLTAAAGKIRSQLKNPEQPKDNNALGRILKVYQENKNADVENLELKLDEAILRETPKVESGINVIKILAAIAPLLGLLGTVVGMIGTFQSITLFGTGDPKIMAGDISMALVTTAMGLIAAIPLILAHSIVAARGKSIVHILDEQAAGIVASHSEKE</sequence>
<reference evidence="12 14" key="1">
    <citation type="submission" date="2020-09" db="EMBL/GenBank/DDBJ databases">
        <title>Draft Genomes of Bacterial Isolates from North Pond Shallow Sediments.</title>
        <authorList>
            <person name="Kiel Reese B."/>
            <person name="Mullis M."/>
            <person name="Weisend R.E."/>
        </authorList>
    </citation>
    <scope>NUCLEOTIDE SEQUENCE</scope>
    <source>
        <strain evidence="12">KJE-2</strain>
        <strain evidence="11 14">KJE-3</strain>
    </source>
</reference>
<keyword evidence="7" id="KW-0175">Coiled coil</keyword>
<accession>A0A8I1G9B5</accession>
<dbReference type="Proteomes" id="UP000655994">
    <property type="component" value="Unassembled WGS sequence"/>
</dbReference>
<evidence type="ECO:0000256" key="7">
    <source>
        <dbReference type="SAM" id="Coils"/>
    </source>
</evidence>
<evidence type="ECO:0000256" key="9">
    <source>
        <dbReference type="SAM" id="SignalP"/>
    </source>
</evidence>
<name>A0A8I1G9B5_9GAMM</name>
<evidence type="ECO:0000256" key="3">
    <source>
        <dbReference type="ARBA" id="ARBA00022692"/>
    </source>
</evidence>
<comment type="similarity">
    <text evidence="6">Belongs to the exbB/tolQ family.</text>
</comment>
<keyword evidence="6" id="KW-0653">Protein transport</keyword>
<keyword evidence="3 8" id="KW-0812">Transmembrane</keyword>
<evidence type="ECO:0000256" key="8">
    <source>
        <dbReference type="SAM" id="Phobius"/>
    </source>
</evidence>
<dbReference type="GO" id="GO:0005886">
    <property type="term" value="C:plasma membrane"/>
    <property type="evidence" value="ECO:0007669"/>
    <property type="project" value="UniProtKB-SubCell"/>
</dbReference>
<evidence type="ECO:0000256" key="6">
    <source>
        <dbReference type="RuleBase" id="RU004057"/>
    </source>
</evidence>
<evidence type="ECO:0000313" key="13">
    <source>
        <dbReference type="Proteomes" id="UP000621390"/>
    </source>
</evidence>
<dbReference type="GO" id="GO:0017038">
    <property type="term" value="P:protein import"/>
    <property type="evidence" value="ECO:0007669"/>
    <property type="project" value="TreeGrafter"/>
</dbReference>
<dbReference type="EMBL" id="JAEMOP010000002">
    <property type="protein sequence ID" value="MBJ7315985.1"/>
    <property type="molecule type" value="Genomic_DNA"/>
</dbReference>
<feature type="chain" id="PRO_5034980819" evidence="9">
    <location>
        <begin position="27"/>
        <end position="455"/>
    </location>
</feature>
<comment type="subcellular location">
    <subcellularLocation>
        <location evidence="1">Cell membrane</location>
        <topology evidence="1">Multi-pass membrane protein</topology>
    </subcellularLocation>
    <subcellularLocation>
        <location evidence="6">Membrane</location>
        <topology evidence="6">Multi-pass membrane protein</topology>
    </subcellularLocation>
</comment>
<evidence type="ECO:0000256" key="4">
    <source>
        <dbReference type="ARBA" id="ARBA00022989"/>
    </source>
</evidence>
<feature type="transmembrane region" description="Helical" evidence="8">
    <location>
        <begin position="366"/>
        <end position="385"/>
    </location>
</feature>
<gene>
    <name evidence="11" type="ORF">JHC10_03615</name>
    <name evidence="12" type="ORF">JHC11_08265</name>
</gene>
<evidence type="ECO:0000313" key="12">
    <source>
        <dbReference type="EMBL" id="MBJ7315985.1"/>
    </source>
</evidence>
<protein>
    <submittedName>
        <fullName evidence="12">MotA/TolQ/ExbB proton channel family protein</fullName>
    </submittedName>
</protein>
<dbReference type="InterPro" id="IPR050790">
    <property type="entry name" value="ExbB/TolQ_transport"/>
</dbReference>
<dbReference type="Pfam" id="PF01618">
    <property type="entry name" value="MotA_ExbB"/>
    <property type="match status" value="1"/>
</dbReference>
<evidence type="ECO:0000256" key="1">
    <source>
        <dbReference type="ARBA" id="ARBA00004651"/>
    </source>
</evidence>
<dbReference type="InterPro" id="IPR017270">
    <property type="entry name" value="MotA/TolQ/ExbB-rel"/>
</dbReference>
<feature type="coiled-coil region" evidence="7">
    <location>
        <begin position="25"/>
        <end position="112"/>
    </location>
</feature>
<keyword evidence="6" id="KW-0813">Transport</keyword>
<keyword evidence="5 8" id="KW-0472">Membrane</keyword>
<evidence type="ECO:0000313" key="14">
    <source>
        <dbReference type="Proteomes" id="UP000655994"/>
    </source>
</evidence>
<feature type="domain" description="MotA/TolQ/ExbB proton channel" evidence="10">
    <location>
        <begin position="323"/>
        <end position="440"/>
    </location>
</feature>
<dbReference type="AlphaFoldDB" id="A0A8I1G9B5"/>
<dbReference type="EMBL" id="JAEMOS010000010">
    <property type="protein sequence ID" value="MBJ7266029.1"/>
    <property type="molecule type" value="Genomic_DNA"/>
</dbReference>
<feature type="transmembrane region" description="Helical" evidence="8">
    <location>
        <begin position="405"/>
        <end position="425"/>
    </location>
</feature>
<evidence type="ECO:0000313" key="11">
    <source>
        <dbReference type="EMBL" id="MBJ7266029.1"/>
    </source>
</evidence>